<comment type="caution">
    <text evidence="1">The sequence shown here is derived from an EMBL/GenBank/DDBJ whole genome shotgun (WGS) entry which is preliminary data.</text>
</comment>
<keyword evidence="2" id="KW-1185">Reference proteome</keyword>
<accession>A0A9W8TJ57</accession>
<dbReference type="PANTHER" id="PTHR35020">
    <property type="entry name" value="N-ACETYLGLUCOSAMINE-INDUCED PROTEIN 1"/>
    <property type="match status" value="1"/>
</dbReference>
<gene>
    <name evidence="1" type="ORF">NPX13_g7819</name>
</gene>
<organism evidence="1 2">
    <name type="scientific">Xylaria arbuscula</name>
    <dbReference type="NCBI Taxonomy" id="114810"/>
    <lineage>
        <taxon>Eukaryota</taxon>
        <taxon>Fungi</taxon>
        <taxon>Dikarya</taxon>
        <taxon>Ascomycota</taxon>
        <taxon>Pezizomycotina</taxon>
        <taxon>Sordariomycetes</taxon>
        <taxon>Xylariomycetidae</taxon>
        <taxon>Xylariales</taxon>
        <taxon>Xylariaceae</taxon>
        <taxon>Xylaria</taxon>
    </lineage>
</organism>
<dbReference type="PANTHER" id="PTHR35020:SF4">
    <property type="entry name" value="N-ACETYLGLUCOSAMINE-INDUCED PROTEIN 1"/>
    <property type="match status" value="1"/>
</dbReference>
<protein>
    <recommendedName>
        <fullName evidence="3">N-acetylglucosamine-induced protein 1</fullName>
    </recommendedName>
</protein>
<evidence type="ECO:0000313" key="2">
    <source>
        <dbReference type="Proteomes" id="UP001148614"/>
    </source>
</evidence>
<dbReference type="GO" id="GO:0006044">
    <property type="term" value="P:N-acetylglucosamine metabolic process"/>
    <property type="evidence" value="ECO:0007669"/>
    <property type="project" value="TreeGrafter"/>
</dbReference>
<dbReference type="Proteomes" id="UP001148614">
    <property type="component" value="Unassembled WGS sequence"/>
</dbReference>
<dbReference type="GO" id="GO:0005737">
    <property type="term" value="C:cytoplasm"/>
    <property type="evidence" value="ECO:0007669"/>
    <property type="project" value="TreeGrafter"/>
</dbReference>
<proteinExistence type="predicted"/>
<dbReference type="VEuPathDB" id="FungiDB:F4678DRAFT_45957"/>
<reference evidence="1" key="1">
    <citation type="submission" date="2022-07" db="EMBL/GenBank/DDBJ databases">
        <title>Genome Sequence of Xylaria arbuscula.</title>
        <authorList>
            <person name="Buettner E."/>
        </authorList>
    </citation>
    <scope>NUCLEOTIDE SEQUENCE</scope>
    <source>
        <strain evidence="1">VT107</strain>
    </source>
</reference>
<evidence type="ECO:0000313" key="1">
    <source>
        <dbReference type="EMBL" id="KAJ3564504.1"/>
    </source>
</evidence>
<dbReference type="AlphaFoldDB" id="A0A9W8TJ57"/>
<dbReference type="EMBL" id="JANPWZ010001609">
    <property type="protein sequence ID" value="KAJ3564504.1"/>
    <property type="molecule type" value="Genomic_DNA"/>
</dbReference>
<sequence length="222" mass="25990">MGSLSAELPYWQVNVPEDERMEECPDFLCVLSAKDKGIISTPDSEYHLNTWPEVQKLILDNRIDLFQRVPSELRKYLAFTWKLKQDHGSVMNFILTQRLHWDTPIIPKGKPFEFDEDVKVLLNDWPYGIDKKIVHIVVWTKFDLEDDPATDDLTDKARAEIDAYVLKTFGSRVPSDRYIWFKNWRSLKSVHAVEHFHVMLYDPDPAFINEVTNGDVPLIQKV</sequence>
<evidence type="ECO:0008006" key="3">
    <source>
        <dbReference type="Google" id="ProtNLM"/>
    </source>
</evidence>
<dbReference type="Pfam" id="PF12239">
    <property type="entry name" value="DUF3605"/>
    <property type="match status" value="1"/>
</dbReference>
<dbReference type="InterPro" id="IPR022036">
    <property type="entry name" value="DUF3605"/>
</dbReference>
<name>A0A9W8TJ57_9PEZI</name>